<reference evidence="2 3" key="1">
    <citation type="submission" date="2019-10" db="EMBL/GenBank/DDBJ databases">
        <title>Rudanella paleaurantiibacter sp. nov., isolated from sludge.</title>
        <authorList>
            <person name="Xu S.Q."/>
        </authorList>
    </citation>
    <scope>NUCLEOTIDE SEQUENCE [LARGE SCALE GENOMIC DNA]</scope>
    <source>
        <strain evidence="2 3">HX-22-17</strain>
    </source>
</reference>
<accession>A0A7J5TZV0</accession>
<dbReference type="RefSeq" id="WP_152124011.1">
    <property type="nucleotide sequence ID" value="NZ_WELI01000003.1"/>
</dbReference>
<evidence type="ECO:0000313" key="3">
    <source>
        <dbReference type="Proteomes" id="UP000488299"/>
    </source>
</evidence>
<organism evidence="2 3">
    <name type="scientific">Rudanella paleaurantiibacter</name>
    <dbReference type="NCBI Taxonomy" id="2614655"/>
    <lineage>
        <taxon>Bacteria</taxon>
        <taxon>Pseudomonadati</taxon>
        <taxon>Bacteroidota</taxon>
        <taxon>Cytophagia</taxon>
        <taxon>Cytophagales</taxon>
        <taxon>Cytophagaceae</taxon>
        <taxon>Rudanella</taxon>
    </lineage>
</organism>
<sequence>MWPNQHYTAADSTLEGALSRLTGYIQEVPAQLSALPEETLLDMKPGKWSRKQLLGHLIDSALNNLKRFNEAQFGPEPYTFASYRQNELVVTNHYQNLPLDHLLTLWQALNRQIVHVISDLPEATRQRKVQVKGSDGPPRTLSWLIEDYVGHMEHHLQKLL</sequence>
<dbReference type="Gene3D" id="1.20.120.450">
    <property type="entry name" value="dinb family like domain"/>
    <property type="match status" value="1"/>
</dbReference>
<dbReference type="AlphaFoldDB" id="A0A7J5TZV0"/>
<keyword evidence="3" id="KW-1185">Reference proteome</keyword>
<evidence type="ECO:0000313" key="2">
    <source>
        <dbReference type="EMBL" id="KAB7731023.1"/>
    </source>
</evidence>
<dbReference type="Proteomes" id="UP000488299">
    <property type="component" value="Unassembled WGS sequence"/>
</dbReference>
<name>A0A7J5TZV0_9BACT</name>
<protein>
    <submittedName>
        <fullName evidence="2">DinB family protein</fullName>
    </submittedName>
</protein>
<dbReference type="EMBL" id="WELI01000003">
    <property type="protein sequence ID" value="KAB7731023.1"/>
    <property type="molecule type" value="Genomic_DNA"/>
</dbReference>
<dbReference type="SUPFAM" id="SSF109854">
    <property type="entry name" value="DinB/YfiT-like putative metalloenzymes"/>
    <property type="match status" value="1"/>
</dbReference>
<feature type="domain" description="DinB-like" evidence="1">
    <location>
        <begin position="29"/>
        <end position="157"/>
    </location>
</feature>
<gene>
    <name evidence="2" type="ORF">F5984_09360</name>
</gene>
<evidence type="ECO:0000259" key="1">
    <source>
        <dbReference type="Pfam" id="PF12867"/>
    </source>
</evidence>
<proteinExistence type="predicted"/>
<comment type="caution">
    <text evidence="2">The sequence shown here is derived from an EMBL/GenBank/DDBJ whole genome shotgun (WGS) entry which is preliminary data.</text>
</comment>
<dbReference type="InterPro" id="IPR034660">
    <property type="entry name" value="DinB/YfiT-like"/>
</dbReference>
<dbReference type="InterPro" id="IPR024775">
    <property type="entry name" value="DinB-like"/>
</dbReference>
<dbReference type="Pfam" id="PF12867">
    <property type="entry name" value="DinB_2"/>
    <property type="match status" value="1"/>
</dbReference>